<gene>
    <name evidence="2" type="ORF">H9910_04735</name>
</gene>
<keyword evidence="1" id="KW-0472">Membrane</keyword>
<accession>A0A9D2RE32</accession>
<organism evidence="2 3">
    <name type="scientific">Candidatus Mediterraneibacter quadrami</name>
    <dbReference type="NCBI Taxonomy" id="2838684"/>
    <lineage>
        <taxon>Bacteria</taxon>
        <taxon>Bacillati</taxon>
        <taxon>Bacillota</taxon>
        <taxon>Clostridia</taxon>
        <taxon>Lachnospirales</taxon>
        <taxon>Lachnospiraceae</taxon>
        <taxon>Mediterraneibacter</taxon>
    </lineage>
</organism>
<evidence type="ECO:0000256" key="1">
    <source>
        <dbReference type="SAM" id="Phobius"/>
    </source>
</evidence>
<dbReference type="EMBL" id="DWUU01000027">
    <property type="protein sequence ID" value="HJD42299.1"/>
    <property type="molecule type" value="Genomic_DNA"/>
</dbReference>
<comment type="caution">
    <text evidence="2">The sequence shown here is derived from an EMBL/GenBank/DDBJ whole genome shotgun (WGS) entry which is preliminary data.</text>
</comment>
<protein>
    <submittedName>
        <fullName evidence="2">SdpI family protein</fullName>
    </submittedName>
</protein>
<reference evidence="2" key="2">
    <citation type="submission" date="2021-04" db="EMBL/GenBank/DDBJ databases">
        <authorList>
            <person name="Gilroy R."/>
        </authorList>
    </citation>
    <scope>NUCLEOTIDE SEQUENCE</scope>
    <source>
        <strain evidence="2">ChiBcec15-3976</strain>
    </source>
</reference>
<evidence type="ECO:0000313" key="2">
    <source>
        <dbReference type="EMBL" id="HJD42299.1"/>
    </source>
</evidence>
<feature type="transmembrane region" description="Helical" evidence="1">
    <location>
        <begin position="6"/>
        <end position="25"/>
    </location>
</feature>
<proteinExistence type="predicted"/>
<dbReference type="AlphaFoldDB" id="A0A9D2RE32"/>
<reference evidence="2" key="1">
    <citation type="journal article" date="2021" name="PeerJ">
        <title>Extensive microbial diversity within the chicken gut microbiome revealed by metagenomics and culture.</title>
        <authorList>
            <person name="Gilroy R."/>
            <person name="Ravi A."/>
            <person name="Getino M."/>
            <person name="Pursley I."/>
            <person name="Horton D.L."/>
            <person name="Alikhan N.F."/>
            <person name="Baker D."/>
            <person name="Gharbi K."/>
            <person name="Hall N."/>
            <person name="Watson M."/>
            <person name="Adriaenssens E.M."/>
            <person name="Foster-Nyarko E."/>
            <person name="Jarju S."/>
            <person name="Secka A."/>
            <person name="Antonio M."/>
            <person name="Oren A."/>
            <person name="Chaudhuri R.R."/>
            <person name="La Ragione R."/>
            <person name="Hildebrand F."/>
            <person name="Pallen M.J."/>
        </authorList>
    </citation>
    <scope>NUCLEOTIDE SEQUENCE</scope>
    <source>
        <strain evidence="2">ChiBcec15-3976</strain>
    </source>
</reference>
<keyword evidence="1" id="KW-1133">Transmembrane helix</keyword>
<dbReference type="Proteomes" id="UP000823909">
    <property type="component" value="Unassembled WGS sequence"/>
</dbReference>
<name>A0A9D2RE32_9FIRM</name>
<feature type="transmembrane region" description="Helical" evidence="1">
    <location>
        <begin position="90"/>
        <end position="109"/>
    </location>
</feature>
<feature type="transmembrane region" description="Helical" evidence="1">
    <location>
        <begin position="129"/>
        <end position="145"/>
    </location>
</feature>
<evidence type="ECO:0000313" key="3">
    <source>
        <dbReference type="Proteomes" id="UP000823909"/>
    </source>
</evidence>
<keyword evidence="1" id="KW-0812">Transmembrane</keyword>
<feature type="transmembrane region" description="Helical" evidence="1">
    <location>
        <begin position="61"/>
        <end position="84"/>
    </location>
</feature>
<sequence>MNGDFILLLIYILEAAILGASAFIVRSKHSEFPDFKVGYHVKEAEADKESWEYANDIAGKICALFAMVFLTAGLFCYIMGLSFIYTFELLLLLTAAAVGCTLCVPVYLLKGTDRQRARANRTLRRVRTTVLVMTVLWLIWLYAYYHTPSADNLPGLQSLQMDDLRELKGYKRGQLISVWDDPVKKVSPEQDLTAGELDGTIEETDADGDFEDWYATVLPEGTKIYETDDAQIMLAECEGEFVPYLKYVEG</sequence>